<evidence type="ECO:0000256" key="8">
    <source>
        <dbReference type="ARBA" id="ARBA00022958"/>
    </source>
</evidence>
<keyword evidence="11 12" id="KW-0472">Membrane</keyword>
<keyword evidence="14" id="KW-1185">Reference proteome</keyword>
<feature type="transmembrane region" description="Helical" evidence="12">
    <location>
        <begin position="74"/>
        <end position="95"/>
    </location>
</feature>
<evidence type="ECO:0000256" key="4">
    <source>
        <dbReference type="ARBA" id="ARBA00022475"/>
    </source>
</evidence>
<name>A0ABY5XYQ5_9BACT</name>
<comment type="subcellular location">
    <subcellularLocation>
        <location evidence="1">Cell inner membrane</location>
        <topology evidence="1">Multi-pass membrane protein</topology>
    </subcellularLocation>
</comment>
<keyword evidence="3" id="KW-0813">Transport</keyword>
<dbReference type="RefSeq" id="WP_334314584.1">
    <property type="nucleotide sequence ID" value="NZ_CP065938.1"/>
</dbReference>
<dbReference type="EMBL" id="CP065938">
    <property type="protein sequence ID" value="UWX05025.1"/>
    <property type="molecule type" value="Genomic_DNA"/>
</dbReference>
<feature type="transmembrane region" description="Helical" evidence="12">
    <location>
        <begin position="138"/>
        <end position="163"/>
    </location>
</feature>
<evidence type="ECO:0000313" key="14">
    <source>
        <dbReference type="Proteomes" id="UP001058120"/>
    </source>
</evidence>
<accession>A0ABY5XYQ5</accession>
<evidence type="ECO:0000256" key="7">
    <source>
        <dbReference type="ARBA" id="ARBA00022692"/>
    </source>
</evidence>
<evidence type="ECO:0000256" key="12">
    <source>
        <dbReference type="SAM" id="Phobius"/>
    </source>
</evidence>
<dbReference type="InterPro" id="IPR004772">
    <property type="entry name" value="TrkH"/>
</dbReference>
<evidence type="ECO:0000256" key="5">
    <source>
        <dbReference type="ARBA" id="ARBA00022519"/>
    </source>
</evidence>
<keyword evidence="7 12" id="KW-0812">Transmembrane</keyword>
<keyword evidence="4" id="KW-1003">Cell membrane</keyword>
<evidence type="ECO:0000256" key="10">
    <source>
        <dbReference type="ARBA" id="ARBA00023065"/>
    </source>
</evidence>
<feature type="transmembrane region" description="Helical" evidence="12">
    <location>
        <begin position="467"/>
        <end position="488"/>
    </location>
</feature>
<gene>
    <name evidence="13" type="ORF">JBF11_05950</name>
</gene>
<keyword evidence="6" id="KW-0633">Potassium transport</keyword>
<feature type="transmembrane region" description="Helical" evidence="12">
    <location>
        <begin position="341"/>
        <end position="367"/>
    </location>
</feature>
<keyword evidence="8" id="KW-0630">Potassium</keyword>
<dbReference type="Pfam" id="PF02386">
    <property type="entry name" value="TrkH"/>
    <property type="match status" value="1"/>
</dbReference>
<protein>
    <submittedName>
        <fullName evidence="13">TrkH family potassium uptake protein</fullName>
    </submittedName>
</protein>
<keyword evidence="5" id="KW-0997">Cell inner membrane</keyword>
<feature type="transmembrane region" description="Helical" evidence="12">
    <location>
        <begin position="37"/>
        <end position="58"/>
    </location>
</feature>
<keyword evidence="10" id="KW-0406">Ion transport</keyword>
<evidence type="ECO:0000256" key="2">
    <source>
        <dbReference type="ARBA" id="ARBA00009137"/>
    </source>
</evidence>
<evidence type="ECO:0000313" key="13">
    <source>
        <dbReference type="EMBL" id="UWX05025.1"/>
    </source>
</evidence>
<feature type="transmembrane region" description="Helical" evidence="12">
    <location>
        <begin position="402"/>
        <end position="425"/>
    </location>
</feature>
<dbReference type="PANTHER" id="PTHR32024:SF2">
    <property type="entry name" value="TRK SYSTEM POTASSIUM UPTAKE PROTEIN TRKG-RELATED"/>
    <property type="match status" value="1"/>
</dbReference>
<reference evidence="13" key="1">
    <citation type="submission" date="2020-12" db="EMBL/GenBank/DDBJ databases">
        <title>Taurinivorans muris gen. nov., sp. nov., fundamental and realized metabolic niche of a ubiquitous sulfidogenic bacterium in the murine intestine.</title>
        <authorList>
            <person name="Ye H."/>
            <person name="Hanson B.T."/>
            <person name="Loy A."/>
        </authorList>
    </citation>
    <scope>NUCLEOTIDE SEQUENCE</scope>
    <source>
        <strain evidence="13">LT0009</strain>
    </source>
</reference>
<feature type="transmembrane region" description="Helical" evidence="12">
    <location>
        <begin position="240"/>
        <end position="261"/>
    </location>
</feature>
<dbReference type="PIRSF" id="PIRSF006247">
    <property type="entry name" value="TrkH"/>
    <property type="match status" value="1"/>
</dbReference>
<feature type="transmembrane region" description="Helical" evidence="12">
    <location>
        <begin position="273"/>
        <end position="293"/>
    </location>
</feature>
<evidence type="ECO:0000256" key="9">
    <source>
        <dbReference type="ARBA" id="ARBA00022989"/>
    </source>
</evidence>
<comment type="similarity">
    <text evidence="2">Belongs to the TrkH potassium transport family.</text>
</comment>
<dbReference type="PANTHER" id="PTHR32024">
    <property type="entry name" value="TRK SYSTEM POTASSIUM UPTAKE PROTEIN TRKG-RELATED"/>
    <property type="match status" value="1"/>
</dbReference>
<organism evidence="13 14">
    <name type="scientific">Taurinivorans muris</name>
    <dbReference type="NCBI Taxonomy" id="2787751"/>
    <lineage>
        <taxon>Bacteria</taxon>
        <taxon>Pseudomonadati</taxon>
        <taxon>Thermodesulfobacteriota</taxon>
        <taxon>Desulfovibrionia</taxon>
        <taxon>Desulfovibrionales</taxon>
        <taxon>Desulfovibrionaceae</taxon>
        <taxon>Taurinivorans</taxon>
    </lineage>
</organism>
<evidence type="ECO:0000256" key="3">
    <source>
        <dbReference type="ARBA" id="ARBA00022448"/>
    </source>
</evidence>
<evidence type="ECO:0000256" key="11">
    <source>
        <dbReference type="ARBA" id="ARBA00023136"/>
    </source>
</evidence>
<proteinExistence type="inferred from homology"/>
<dbReference type="Proteomes" id="UP001058120">
    <property type="component" value="Chromosome"/>
</dbReference>
<dbReference type="InterPro" id="IPR003445">
    <property type="entry name" value="Cat_transpt"/>
</dbReference>
<sequence>MQLKNIFFVLGLLAICLAFLLVFPSVISLAYGEYKTLTLFAQCFAGTFCFGLLLAFLARPPKGEKIQITTREGVAIVGLCWISATFICALPYFFITDISFPKSLFESASGLSTTGGTIFSDVEILPKGILFWRSFTQWFGGLGIIVFSLALLPIIGTGGMQLYKAETPGINKDKVAPKMIDTARSLWGIYSALTFTLAIILYLQGLTFFDALTHALSTLSTGGFSTKNASIAAFSPASQWTIVVFMYLGSVNFTLHFLFLHEGVKKYLQNEEFVFYTLYLLVSITLIAFWLYFTDTPAQYLLHEEKTAYSFERAFRDAAFQLISLMTSTGFSTADYIQWPLFTHLVILLSIVCGGCTGSTAGGLKFLRLLIIVKLIKNELKRLSHPRAVERIKINGTPIDDVAIKGVLIFFALYILSIALGTLFLSTQDLNLESTFSTTISCISNVGPAFGKLGPTNNFSIFNDLDLTILSFLMIYGRLEMFTILLLFMPKFWR</sequence>
<feature type="transmembrane region" description="Helical" evidence="12">
    <location>
        <begin position="184"/>
        <end position="203"/>
    </location>
</feature>
<feature type="transmembrane region" description="Helical" evidence="12">
    <location>
        <begin position="7"/>
        <end position="31"/>
    </location>
</feature>
<evidence type="ECO:0000256" key="1">
    <source>
        <dbReference type="ARBA" id="ARBA00004429"/>
    </source>
</evidence>
<keyword evidence="9 12" id="KW-1133">Transmembrane helix</keyword>
<evidence type="ECO:0000256" key="6">
    <source>
        <dbReference type="ARBA" id="ARBA00022538"/>
    </source>
</evidence>